<protein>
    <submittedName>
        <fullName evidence="1">Uncharacterized protein</fullName>
    </submittedName>
</protein>
<dbReference type="RefSeq" id="YP_007349283.1">
    <property type="nucleotide sequence ID" value="NC_020081.2"/>
</dbReference>
<sequence length="109" mass="12745">MLPRRQSAPRRILMRNFEKHAFSPILEEKPSKGVKNLTDSELLQMVSGLHDVTINKEWVRRHGINIPYRLNIYGKIINCLSLQVMADRECDKLIVEQANEVRTLKQLSY</sequence>
<evidence type="ECO:0000313" key="2">
    <source>
        <dbReference type="Proteomes" id="UP000010364"/>
    </source>
</evidence>
<dbReference type="OrthoDB" id="22408at10239"/>
<keyword evidence="2" id="KW-1185">Reference proteome</keyword>
<accession>L0LBZ5</accession>
<name>L0LBZ5_9CAUD</name>
<dbReference type="KEGG" id="vg:14516167"/>
<evidence type="ECO:0000313" key="1">
    <source>
        <dbReference type="EMBL" id="AGB62690.1"/>
    </source>
</evidence>
<dbReference type="GeneID" id="14516167"/>
<dbReference type="Proteomes" id="UP000010364">
    <property type="component" value="Segment"/>
</dbReference>
<organism evidence="1 2">
    <name type="scientific">Bacillus phage phiAGATE</name>
    <dbReference type="NCBI Taxonomy" id="1204533"/>
    <lineage>
        <taxon>Viruses</taxon>
        <taxon>Duplodnaviria</taxon>
        <taxon>Heunggongvirae</taxon>
        <taxon>Uroviricota</taxon>
        <taxon>Caudoviricetes</taxon>
        <taxon>Herelleviridae</taxon>
        <taxon>Bastillevirinae</taxon>
        <taxon>Agatevirus</taxon>
        <taxon>Agatevirus agate</taxon>
    </lineage>
</organism>
<reference evidence="1" key="1">
    <citation type="submission" date="2013-11" db="EMBL/GenBank/DDBJ databases">
        <title>Discovery of phiAGATE novel phage infecting Bacillus pumilus leads to new insights in phylogeny of subfamily Spounavirinae.</title>
        <authorList>
            <person name="Barylski J."/>
            <person name="Nowicki G."/>
            <person name="Gozdzicka-Jozefiak A."/>
        </authorList>
    </citation>
    <scope>NUCLEOTIDE SEQUENCE [LARGE SCALE GENOMIC DNA]</scope>
</reference>
<proteinExistence type="predicted"/>
<dbReference type="EMBL" id="JX238501">
    <property type="protein sequence ID" value="AGB62690.1"/>
    <property type="molecule type" value="Genomic_DNA"/>
</dbReference>